<evidence type="ECO:0000313" key="3">
    <source>
        <dbReference type="Proteomes" id="UP001522905"/>
    </source>
</evidence>
<sequence>MLKKLNLSYKGTIFAYMWFLFTVYYFYLTFHAQGIKFVTLQFAGIDFATLINELFVAIMFLMIYLLFSMIPSRRGMLIPNAFLMFSVGQSFFYVILAIMHFNIVSLLISIVYAFSFMGLMYAYNLICFNVIDHVDGQGSYMYRWTAAMRVSFMKYWGYVVGFILLHALLTSMIMTSAHK</sequence>
<feature type="transmembrane region" description="Helical" evidence="1">
    <location>
        <begin position="7"/>
        <end position="27"/>
    </location>
</feature>
<accession>A0ABT0I2H3</accession>
<keyword evidence="1" id="KW-0472">Membrane</keyword>
<evidence type="ECO:0000313" key="2">
    <source>
        <dbReference type="EMBL" id="MCK8624904.1"/>
    </source>
</evidence>
<feature type="transmembrane region" description="Helical" evidence="1">
    <location>
        <begin position="82"/>
        <end position="104"/>
    </location>
</feature>
<dbReference type="EMBL" id="JAJIAO010000005">
    <property type="protein sequence ID" value="MCK8624904.1"/>
    <property type="molecule type" value="Genomic_DNA"/>
</dbReference>
<evidence type="ECO:0000256" key="1">
    <source>
        <dbReference type="SAM" id="Phobius"/>
    </source>
</evidence>
<feature type="transmembrane region" description="Helical" evidence="1">
    <location>
        <begin position="47"/>
        <end position="70"/>
    </location>
</feature>
<proteinExistence type="predicted"/>
<dbReference type="Proteomes" id="UP001522905">
    <property type="component" value="Unassembled WGS sequence"/>
</dbReference>
<keyword evidence="1" id="KW-0812">Transmembrane</keyword>
<feature type="transmembrane region" description="Helical" evidence="1">
    <location>
        <begin position="152"/>
        <end position="174"/>
    </location>
</feature>
<name>A0ABT0I2H3_9LACO</name>
<keyword evidence="1" id="KW-1133">Transmembrane helix</keyword>
<keyword evidence="3" id="KW-1185">Reference proteome</keyword>
<gene>
    <name evidence="2" type="ORF">LNP07_05170</name>
</gene>
<protein>
    <submittedName>
        <fullName evidence="2">Uncharacterized protein</fullName>
    </submittedName>
</protein>
<reference evidence="2 3" key="1">
    <citation type="submission" date="2021-11" db="EMBL/GenBank/DDBJ databases">
        <title>Comparative genomics of bee honey and flower isolates.</title>
        <authorList>
            <person name="Bechtner J.D."/>
            <person name="Gallus M.K."/>
            <person name="Ehrmann M."/>
        </authorList>
    </citation>
    <scope>NUCLEOTIDE SEQUENCE [LARGE SCALE GENOMIC DNA]</scope>
    <source>
        <strain evidence="2 3">M161</strain>
    </source>
</reference>
<comment type="caution">
    <text evidence="2">The sequence shown here is derived from an EMBL/GenBank/DDBJ whole genome shotgun (WGS) entry which is preliminary data.</text>
</comment>
<dbReference type="RefSeq" id="WP_220728586.1">
    <property type="nucleotide sequence ID" value="NZ_BPLM01000019.1"/>
</dbReference>
<organism evidence="2 3">
    <name type="scientific">Apilactobacillus xinyiensis</name>
    <dbReference type="NCBI Taxonomy" id="2841032"/>
    <lineage>
        <taxon>Bacteria</taxon>
        <taxon>Bacillati</taxon>
        <taxon>Bacillota</taxon>
        <taxon>Bacilli</taxon>
        <taxon>Lactobacillales</taxon>
        <taxon>Lactobacillaceae</taxon>
        <taxon>Apilactobacillus</taxon>
    </lineage>
</organism>
<feature type="transmembrane region" description="Helical" evidence="1">
    <location>
        <begin position="110"/>
        <end position="131"/>
    </location>
</feature>